<evidence type="ECO:0000256" key="2">
    <source>
        <dbReference type="PROSITE-ProRule" id="PRU00192"/>
    </source>
</evidence>
<evidence type="ECO:0000259" key="3">
    <source>
        <dbReference type="PROSITE" id="PS50002"/>
    </source>
</evidence>
<sequence length="77" mass="8924">MSETYGAENPPYRKLVRVRWNYDPTENNESILKINAGEIFSVAYQYKNGWWYGQKTDGSAGFLPSNFLEELDPKSKI</sequence>
<dbReference type="Gene3D" id="2.30.30.40">
    <property type="entry name" value="SH3 Domains"/>
    <property type="match status" value="1"/>
</dbReference>
<keyword evidence="5" id="KW-1185">Reference proteome</keyword>
<dbReference type="InterPro" id="IPR036028">
    <property type="entry name" value="SH3-like_dom_sf"/>
</dbReference>
<dbReference type="OrthoDB" id="65789at2759"/>
<organism evidence="4 5">
    <name type="scientific">Microthyrium microscopicum</name>
    <dbReference type="NCBI Taxonomy" id="703497"/>
    <lineage>
        <taxon>Eukaryota</taxon>
        <taxon>Fungi</taxon>
        <taxon>Dikarya</taxon>
        <taxon>Ascomycota</taxon>
        <taxon>Pezizomycotina</taxon>
        <taxon>Dothideomycetes</taxon>
        <taxon>Dothideomycetes incertae sedis</taxon>
        <taxon>Microthyriales</taxon>
        <taxon>Microthyriaceae</taxon>
        <taxon>Microthyrium</taxon>
    </lineage>
</organism>
<accession>A0A6A6U922</accession>
<dbReference type="PROSITE" id="PS50002">
    <property type="entry name" value="SH3"/>
    <property type="match status" value="1"/>
</dbReference>
<feature type="domain" description="SH3" evidence="3">
    <location>
        <begin position="11"/>
        <end position="73"/>
    </location>
</feature>
<dbReference type="Pfam" id="PF14604">
    <property type="entry name" value="SH3_9"/>
    <property type="match status" value="1"/>
</dbReference>
<evidence type="ECO:0000313" key="4">
    <source>
        <dbReference type="EMBL" id="KAF2667394.1"/>
    </source>
</evidence>
<dbReference type="SMART" id="SM00326">
    <property type="entry name" value="SH3"/>
    <property type="match status" value="1"/>
</dbReference>
<keyword evidence="1 2" id="KW-0728">SH3 domain</keyword>
<protein>
    <recommendedName>
        <fullName evidence="3">SH3 domain-containing protein</fullName>
    </recommendedName>
</protein>
<reference evidence="4" key="1">
    <citation type="journal article" date="2020" name="Stud. Mycol.">
        <title>101 Dothideomycetes genomes: a test case for predicting lifestyles and emergence of pathogens.</title>
        <authorList>
            <person name="Haridas S."/>
            <person name="Albert R."/>
            <person name="Binder M."/>
            <person name="Bloem J."/>
            <person name="Labutti K."/>
            <person name="Salamov A."/>
            <person name="Andreopoulos B."/>
            <person name="Baker S."/>
            <person name="Barry K."/>
            <person name="Bills G."/>
            <person name="Bluhm B."/>
            <person name="Cannon C."/>
            <person name="Castanera R."/>
            <person name="Culley D."/>
            <person name="Daum C."/>
            <person name="Ezra D."/>
            <person name="Gonzalez J."/>
            <person name="Henrissat B."/>
            <person name="Kuo A."/>
            <person name="Liang C."/>
            <person name="Lipzen A."/>
            <person name="Lutzoni F."/>
            <person name="Magnuson J."/>
            <person name="Mondo S."/>
            <person name="Nolan M."/>
            <person name="Ohm R."/>
            <person name="Pangilinan J."/>
            <person name="Park H.-J."/>
            <person name="Ramirez L."/>
            <person name="Alfaro M."/>
            <person name="Sun H."/>
            <person name="Tritt A."/>
            <person name="Yoshinaga Y."/>
            <person name="Zwiers L.-H."/>
            <person name="Turgeon B."/>
            <person name="Goodwin S."/>
            <person name="Spatafora J."/>
            <person name="Crous P."/>
            <person name="Grigoriev I."/>
        </authorList>
    </citation>
    <scope>NUCLEOTIDE SEQUENCE</scope>
    <source>
        <strain evidence="4">CBS 115976</strain>
    </source>
</reference>
<dbReference type="EMBL" id="MU004237">
    <property type="protein sequence ID" value="KAF2667394.1"/>
    <property type="molecule type" value="Genomic_DNA"/>
</dbReference>
<dbReference type="AlphaFoldDB" id="A0A6A6U922"/>
<dbReference type="SUPFAM" id="SSF50044">
    <property type="entry name" value="SH3-domain"/>
    <property type="match status" value="1"/>
</dbReference>
<evidence type="ECO:0000313" key="5">
    <source>
        <dbReference type="Proteomes" id="UP000799302"/>
    </source>
</evidence>
<dbReference type="CDD" id="cd00174">
    <property type="entry name" value="SH3"/>
    <property type="match status" value="1"/>
</dbReference>
<evidence type="ECO:0000256" key="1">
    <source>
        <dbReference type="ARBA" id="ARBA00022443"/>
    </source>
</evidence>
<name>A0A6A6U922_9PEZI</name>
<proteinExistence type="predicted"/>
<gene>
    <name evidence="4" type="ORF">BT63DRAFT_456693</name>
</gene>
<dbReference type="Proteomes" id="UP000799302">
    <property type="component" value="Unassembled WGS sequence"/>
</dbReference>
<dbReference type="InterPro" id="IPR001452">
    <property type="entry name" value="SH3_domain"/>
</dbReference>